<protein>
    <recommendedName>
        <fullName evidence="4">DUF3060 domain-containing protein</fullName>
    </recommendedName>
</protein>
<dbReference type="EMBL" id="BMXL01000001">
    <property type="protein sequence ID" value="GHD15592.1"/>
    <property type="molecule type" value="Genomic_DNA"/>
</dbReference>
<accession>A0A918X6S3</accession>
<name>A0A918X6S3_9ACTN</name>
<dbReference type="RefSeq" id="WP_193517159.1">
    <property type="nucleotide sequence ID" value="NZ_BMXL01000001.1"/>
</dbReference>
<organism evidence="2 3">
    <name type="scientific">Nocardiopsis kunsanensis</name>
    <dbReference type="NCBI Taxonomy" id="141693"/>
    <lineage>
        <taxon>Bacteria</taxon>
        <taxon>Bacillati</taxon>
        <taxon>Actinomycetota</taxon>
        <taxon>Actinomycetes</taxon>
        <taxon>Streptosporangiales</taxon>
        <taxon>Nocardiopsidaceae</taxon>
        <taxon>Nocardiopsis</taxon>
    </lineage>
</organism>
<evidence type="ECO:0000313" key="3">
    <source>
        <dbReference type="Proteomes" id="UP000654947"/>
    </source>
</evidence>
<dbReference type="InterPro" id="IPR021417">
    <property type="entry name" value="DUF3060"/>
</dbReference>
<sequence length="151" mass="15224">MRVGPLVTAIGAVLLALALVGCEPGSFLSEGEGGERTGGHGAGEAPRQEQDPVEHNVVEDDALIVVDDGSQVDGECEGRKVVVTADDAQVVLDGTCGMVRATGRGSTVEVGSADKIVLVGVDNTVSYGTGDPEVVNRGRDTTVHRGGSAAG</sequence>
<comment type="caution">
    <text evidence="2">The sequence shown here is derived from an EMBL/GenBank/DDBJ whole genome shotgun (WGS) entry which is preliminary data.</text>
</comment>
<dbReference type="AlphaFoldDB" id="A0A918X6S3"/>
<keyword evidence="3" id="KW-1185">Reference proteome</keyword>
<dbReference type="Pfam" id="PF11259">
    <property type="entry name" value="DUF3060"/>
    <property type="match status" value="1"/>
</dbReference>
<evidence type="ECO:0000256" key="1">
    <source>
        <dbReference type="SAM" id="MobiDB-lite"/>
    </source>
</evidence>
<evidence type="ECO:0000313" key="2">
    <source>
        <dbReference type="EMBL" id="GHD15592.1"/>
    </source>
</evidence>
<reference evidence="2 3" key="1">
    <citation type="journal article" date="2014" name="Int. J. Syst. Evol. Microbiol.">
        <title>Complete genome sequence of Corynebacterium casei LMG S-19264T (=DSM 44701T), isolated from a smear-ripened cheese.</title>
        <authorList>
            <consortium name="US DOE Joint Genome Institute (JGI-PGF)"/>
            <person name="Walter F."/>
            <person name="Albersmeier A."/>
            <person name="Kalinowski J."/>
            <person name="Ruckert C."/>
        </authorList>
    </citation>
    <scope>NUCLEOTIDE SEQUENCE [LARGE SCALE GENOMIC DNA]</scope>
    <source>
        <strain evidence="2 3">KCTC 19473</strain>
    </source>
</reference>
<proteinExistence type="predicted"/>
<evidence type="ECO:0008006" key="4">
    <source>
        <dbReference type="Google" id="ProtNLM"/>
    </source>
</evidence>
<feature type="region of interest" description="Disordered" evidence="1">
    <location>
        <begin position="29"/>
        <end position="54"/>
    </location>
</feature>
<dbReference type="Proteomes" id="UP000654947">
    <property type="component" value="Unassembled WGS sequence"/>
</dbReference>
<gene>
    <name evidence="2" type="ORF">GCM10007147_03120</name>
</gene>
<dbReference type="PROSITE" id="PS51257">
    <property type="entry name" value="PROKAR_LIPOPROTEIN"/>
    <property type="match status" value="1"/>
</dbReference>